<dbReference type="Gene3D" id="1.20.58.300">
    <property type="entry name" value="FlgN-like"/>
    <property type="match status" value="1"/>
</dbReference>
<dbReference type="SUPFAM" id="SSF140566">
    <property type="entry name" value="FlgN-like"/>
    <property type="match status" value="1"/>
</dbReference>
<organism evidence="1 2">
    <name type="scientific">Poseidonocella sedimentorum</name>
    <dbReference type="NCBI Taxonomy" id="871652"/>
    <lineage>
        <taxon>Bacteria</taxon>
        <taxon>Pseudomonadati</taxon>
        <taxon>Pseudomonadota</taxon>
        <taxon>Alphaproteobacteria</taxon>
        <taxon>Rhodobacterales</taxon>
        <taxon>Roseobacteraceae</taxon>
        <taxon>Poseidonocella</taxon>
    </lineage>
</organism>
<dbReference type="OrthoDB" id="7862860at2"/>
<dbReference type="RefSeq" id="WP_092076840.1">
    <property type="nucleotide sequence ID" value="NZ_FOYI01000002.1"/>
</dbReference>
<keyword evidence="2" id="KW-1185">Reference proteome</keyword>
<sequence>MTDATNDILSDLDALLKTERDALLSGNLDAIARITEEKTALIEALGAAEPEPEELDEIRAKVRRNQDMLASSLKGIRAVAERMSELRRVRKEMTTYDANGQKTVVKTTLSEKMERRA</sequence>
<protein>
    <recommendedName>
        <fullName evidence="3">FlgN protein</fullName>
    </recommendedName>
</protein>
<name>A0A1I6D5C1_9RHOB</name>
<reference evidence="1 2" key="1">
    <citation type="submission" date="2016-10" db="EMBL/GenBank/DDBJ databases">
        <authorList>
            <person name="de Groot N.N."/>
        </authorList>
    </citation>
    <scope>NUCLEOTIDE SEQUENCE [LARGE SCALE GENOMIC DNA]</scope>
    <source>
        <strain evidence="2">KMM 9023,NRIC 0796,JCM 17311,KCTC 23692</strain>
    </source>
</reference>
<dbReference type="Proteomes" id="UP000199302">
    <property type="component" value="Unassembled WGS sequence"/>
</dbReference>
<dbReference type="GO" id="GO:0044780">
    <property type="term" value="P:bacterial-type flagellum assembly"/>
    <property type="evidence" value="ECO:0007669"/>
    <property type="project" value="InterPro"/>
</dbReference>
<accession>A0A1I6D5C1</accession>
<evidence type="ECO:0000313" key="1">
    <source>
        <dbReference type="EMBL" id="SFR00620.1"/>
    </source>
</evidence>
<dbReference type="InterPro" id="IPR036679">
    <property type="entry name" value="FlgN-like_sf"/>
</dbReference>
<evidence type="ECO:0000313" key="2">
    <source>
        <dbReference type="Proteomes" id="UP000199302"/>
    </source>
</evidence>
<gene>
    <name evidence="1" type="ORF">SAMN04515673_102190</name>
</gene>
<proteinExistence type="predicted"/>
<dbReference type="STRING" id="871652.SAMN04515673_102190"/>
<dbReference type="EMBL" id="FOYI01000002">
    <property type="protein sequence ID" value="SFR00620.1"/>
    <property type="molecule type" value="Genomic_DNA"/>
</dbReference>
<evidence type="ECO:0008006" key="3">
    <source>
        <dbReference type="Google" id="ProtNLM"/>
    </source>
</evidence>
<dbReference type="AlphaFoldDB" id="A0A1I6D5C1"/>